<evidence type="ECO:0000313" key="3">
    <source>
        <dbReference type="Proteomes" id="UP000461670"/>
    </source>
</evidence>
<reference evidence="3" key="1">
    <citation type="journal article" date="2020" name="MBio">
        <title>Horizontal gene transfer to a defensive symbiont with a reduced genome amongst a multipartite beetle microbiome.</title>
        <authorList>
            <person name="Waterworth S.C."/>
            <person name="Florez L.V."/>
            <person name="Rees E.R."/>
            <person name="Hertweck C."/>
            <person name="Kaltenpoth M."/>
            <person name="Kwan J.C."/>
        </authorList>
    </citation>
    <scope>NUCLEOTIDE SEQUENCE [LARGE SCALE GENOMIC DNA]</scope>
</reference>
<protein>
    <recommendedName>
        <fullName evidence="1">DUF58 domain-containing protein</fullName>
    </recommendedName>
</protein>
<dbReference type="InterPro" id="IPR002881">
    <property type="entry name" value="DUF58"/>
</dbReference>
<accession>A0A7V8FQT9</accession>
<comment type="caution">
    <text evidence="2">The sequence shown here is derived from an EMBL/GenBank/DDBJ whole genome shotgun (WGS) entry which is preliminary data.</text>
</comment>
<proteinExistence type="predicted"/>
<dbReference type="PANTHER" id="PTHR33608">
    <property type="entry name" value="BLL2464 PROTEIN"/>
    <property type="match status" value="1"/>
</dbReference>
<sequence>MTDSPPDPLLPSASAEAALRQLEWTVLRRLDGLLQGDYRTLMRGSGMDLCDLRAYQYSDDVRQIDWNVTARLQEPHVRIYTEDREMTAWFLLDLSPSMDFGSSRQRKRDTAHFFTALLARLLTRAGNRVAAIVHGTGADCVVPPGQGRNQVLRLLHVLQTRPAGAPRSDGATRLDLLLAQASGLLRRRATVFVLSDFVSPPGWEQALGRLARRHDVLAVRLVDPLELDLPDLGLLPIRDAETGEQLLVDTHDPAFRRRFAAIAAQREADLRAGFAQAGVDTLELSTDGDLVDALLRFCALRARRLHAHQSGAA</sequence>
<gene>
    <name evidence="2" type="ORF">GAK30_00911</name>
</gene>
<dbReference type="PANTHER" id="PTHR33608:SF6">
    <property type="entry name" value="BLL2464 PROTEIN"/>
    <property type="match status" value="1"/>
</dbReference>
<evidence type="ECO:0000313" key="2">
    <source>
        <dbReference type="EMBL" id="KAF1022754.1"/>
    </source>
</evidence>
<dbReference type="SUPFAM" id="SSF53300">
    <property type="entry name" value="vWA-like"/>
    <property type="match status" value="1"/>
</dbReference>
<feature type="domain" description="DUF58" evidence="1">
    <location>
        <begin position="51"/>
        <end position="267"/>
    </location>
</feature>
<name>A0A7V8FQT9_9BURK</name>
<dbReference type="Proteomes" id="UP000461670">
    <property type="component" value="Unassembled WGS sequence"/>
</dbReference>
<dbReference type="Gene3D" id="3.40.50.410">
    <property type="entry name" value="von Willebrand factor, type A domain"/>
    <property type="match status" value="1"/>
</dbReference>
<organism evidence="2 3">
    <name type="scientific">Paracidovorax wautersii</name>
    <dbReference type="NCBI Taxonomy" id="1177982"/>
    <lineage>
        <taxon>Bacteria</taxon>
        <taxon>Pseudomonadati</taxon>
        <taxon>Pseudomonadota</taxon>
        <taxon>Betaproteobacteria</taxon>
        <taxon>Burkholderiales</taxon>
        <taxon>Comamonadaceae</taxon>
        <taxon>Paracidovorax</taxon>
    </lineage>
</organism>
<evidence type="ECO:0000259" key="1">
    <source>
        <dbReference type="Pfam" id="PF01882"/>
    </source>
</evidence>
<dbReference type="AlphaFoldDB" id="A0A7V8FQT9"/>
<dbReference type="InterPro" id="IPR036465">
    <property type="entry name" value="vWFA_dom_sf"/>
</dbReference>
<dbReference type="Pfam" id="PF01882">
    <property type="entry name" value="DUF58"/>
    <property type="match status" value="1"/>
</dbReference>
<dbReference type="EMBL" id="WNDQ01000009">
    <property type="protein sequence ID" value="KAF1022754.1"/>
    <property type="molecule type" value="Genomic_DNA"/>
</dbReference>